<keyword evidence="2" id="KW-0805">Transcription regulation</keyword>
<dbReference type="SUPFAM" id="SSF47413">
    <property type="entry name" value="lambda repressor-like DNA-binding domains"/>
    <property type="match status" value="1"/>
</dbReference>
<keyword evidence="1" id="KW-0678">Repressor</keyword>
<dbReference type="GO" id="GO:0000976">
    <property type="term" value="F:transcription cis-regulatory region binding"/>
    <property type="evidence" value="ECO:0007669"/>
    <property type="project" value="TreeGrafter"/>
</dbReference>
<dbReference type="STRING" id="314256.OG2516_18325"/>
<dbReference type="eggNOG" id="COG1609">
    <property type="taxonomic scope" value="Bacteria"/>
</dbReference>
<dbReference type="PANTHER" id="PTHR30146:SF148">
    <property type="entry name" value="HTH-TYPE TRANSCRIPTIONAL REPRESSOR PURR-RELATED"/>
    <property type="match status" value="1"/>
</dbReference>
<evidence type="ECO:0000256" key="2">
    <source>
        <dbReference type="ARBA" id="ARBA00023015"/>
    </source>
</evidence>
<dbReference type="Gene3D" id="3.40.50.2300">
    <property type="match status" value="2"/>
</dbReference>
<dbReference type="GO" id="GO:0003700">
    <property type="term" value="F:DNA-binding transcription factor activity"/>
    <property type="evidence" value="ECO:0007669"/>
    <property type="project" value="TreeGrafter"/>
</dbReference>
<dbReference type="Pfam" id="PF13377">
    <property type="entry name" value="Peripla_BP_3"/>
    <property type="match status" value="1"/>
</dbReference>
<dbReference type="PANTHER" id="PTHR30146">
    <property type="entry name" value="LACI-RELATED TRANSCRIPTIONAL REPRESSOR"/>
    <property type="match status" value="1"/>
</dbReference>
<dbReference type="Proteomes" id="UP000003635">
    <property type="component" value="Unassembled WGS sequence"/>
</dbReference>
<dbReference type="InterPro" id="IPR000843">
    <property type="entry name" value="HTH_LacI"/>
</dbReference>
<name>Q2CHJ1_OCEGH</name>
<organism evidence="6 7">
    <name type="scientific">Oceanicola granulosus (strain ATCC BAA-861 / DSM 15982 / KCTC 12143 / HTCC2516)</name>
    <dbReference type="NCBI Taxonomy" id="314256"/>
    <lineage>
        <taxon>Bacteria</taxon>
        <taxon>Pseudomonadati</taxon>
        <taxon>Pseudomonadota</taxon>
        <taxon>Alphaproteobacteria</taxon>
        <taxon>Rhodobacterales</taxon>
        <taxon>Roseobacteraceae</taxon>
        <taxon>Oceanicola</taxon>
    </lineage>
</organism>
<keyword evidence="3" id="KW-0238">DNA-binding</keyword>
<evidence type="ECO:0000259" key="5">
    <source>
        <dbReference type="PROSITE" id="PS50932"/>
    </source>
</evidence>
<protein>
    <submittedName>
        <fullName evidence="6">Putative transcriptional regulator, LacI family protein</fullName>
    </submittedName>
</protein>
<keyword evidence="4" id="KW-0804">Transcription</keyword>
<dbReference type="CDD" id="cd06267">
    <property type="entry name" value="PBP1_LacI_sugar_binding-like"/>
    <property type="match status" value="1"/>
</dbReference>
<keyword evidence="7" id="KW-1185">Reference proteome</keyword>
<feature type="domain" description="HTH lacI-type" evidence="5">
    <location>
        <begin position="2"/>
        <end position="56"/>
    </location>
</feature>
<dbReference type="InterPro" id="IPR010982">
    <property type="entry name" value="Lambda_DNA-bd_dom_sf"/>
</dbReference>
<dbReference type="Pfam" id="PF00356">
    <property type="entry name" value="LacI"/>
    <property type="match status" value="1"/>
</dbReference>
<gene>
    <name evidence="6" type="ORF">OG2516_18325</name>
</gene>
<dbReference type="EMBL" id="AAOT01000006">
    <property type="protein sequence ID" value="EAR52048.1"/>
    <property type="molecule type" value="Genomic_DNA"/>
</dbReference>
<reference evidence="6 7" key="1">
    <citation type="journal article" date="2010" name="J. Bacteriol.">
        <title>Genome sequences of Oceanicola granulosus HTCC2516(T) and Oceanicola batsensis HTCC2597(TDelta).</title>
        <authorList>
            <person name="Thrash J.C."/>
            <person name="Cho J.C."/>
            <person name="Vergin K.L."/>
            <person name="Giovannoni S.J."/>
        </authorList>
    </citation>
    <scope>NUCLEOTIDE SEQUENCE [LARGE SCALE GENOMIC DNA]</scope>
    <source>
        <strain evidence="7">ATCC BAA-861 / DSM 15982 / KCTC 12143 / HTCC2516</strain>
    </source>
</reference>
<dbReference type="RefSeq" id="WP_007256966.1">
    <property type="nucleotide sequence ID" value="NZ_CH724110.1"/>
</dbReference>
<evidence type="ECO:0000256" key="4">
    <source>
        <dbReference type="ARBA" id="ARBA00023163"/>
    </source>
</evidence>
<evidence type="ECO:0000313" key="6">
    <source>
        <dbReference type="EMBL" id="EAR52048.1"/>
    </source>
</evidence>
<dbReference type="Gene3D" id="1.10.260.40">
    <property type="entry name" value="lambda repressor-like DNA-binding domains"/>
    <property type="match status" value="1"/>
</dbReference>
<evidence type="ECO:0000256" key="1">
    <source>
        <dbReference type="ARBA" id="ARBA00022491"/>
    </source>
</evidence>
<dbReference type="InterPro" id="IPR028082">
    <property type="entry name" value="Peripla_BP_I"/>
</dbReference>
<comment type="caution">
    <text evidence="6">The sequence shown here is derived from an EMBL/GenBank/DDBJ whole genome shotgun (WGS) entry which is preliminary data.</text>
</comment>
<dbReference type="CDD" id="cd01392">
    <property type="entry name" value="HTH_LacI"/>
    <property type="match status" value="1"/>
</dbReference>
<dbReference type="SUPFAM" id="SSF53822">
    <property type="entry name" value="Periplasmic binding protein-like I"/>
    <property type="match status" value="1"/>
</dbReference>
<dbReference type="SMART" id="SM00354">
    <property type="entry name" value="HTH_LACI"/>
    <property type="match status" value="1"/>
</dbReference>
<dbReference type="HOGENOM" id="CLU_037628_6_1_5"/>
<dbReference type="PROSITE" id="PS50932">
    <property type="entry name" value="HTH_LACI_2"/>
    <property type="match status" value="1"/>
</dbReference>
<evidence type="ECO:0000256" key="3">
    <source>
        <dbReference type="ARBA" id="ARBA00023125"/>
    </source>
</evidence>
<dbReference type="InterPro" id="IPR046335">
    <property type="entry name" value="LacI/GalR-like_sensor"/>
</dbReference>
<evidence type="ECO:0000313" key="7">
    <source>
        <dbReference type="Proteomes" id="UP000003635"/>
    </source>
</evidence>
<sequence length="336" mass="36763">MATIRDVARAAGVSTSTVSLTFGEPSRVSDETAQRVWEAASTLGYRPNPLAQSLKRGHSRLIGVTVGDITNPFFGRLFKHVERNAHEAGYHVIVTDTDAQADREEQVLAQLDAQRIAGIILTAHGSGPHYTSHLERLKAPVVTVDHRVPGTKLDYVASDTRLAASIITEHLVRLGHRRIAHIAGTPHLFTAGERIAGFVETMRRNGLDVDHSLIVDGHFDYENAYAQTMRLLTRPDRPTALFAANNMMALGALQAIFELGFDCPRDISLACIDDVPWSSVIRPKITMVEQDIPELARIATDYLVSRMSVSGRDAPPRETILTPRLVMGTSTAPPPA</sequence>
<proteinExistence type="predicted"/>
<accession>Q2CHJ1</accession>
<dbReference type="AlphaFoldDB" id="Q2CHJ1"/>
<dbReference type="OrthoDB" id="234496at2"/>